<dbReference type="InterPro" id="IPR010982">
    <property type="entry name" value="Lambda_DNA-bd_dom_sf"/>
</dbReference>
<evidence type="ECO:0000313" key="3">
    <source>
        <dbReference type="Proteomes" id="UP000664781"/>
    </source>
</evidence>
<dbReference type="InterPro" id="IPR043917">
    <property type="entry name" value="DUF5753"/>
</dbReference>
<dbReference type="RefSeq" id="WP_207246839.1">
    <property type="nucleotide sequence ID" value="NZ_JAFMOF010000001.1"/>
</dbReference>
<gene>
    <name evidence="2" type="ORF">J1792_07015</name>
</gene>
<dbReference type="AlphaFoldDB" id="A0A939FMI7"/>
<evidence type="ECO:0000259" key="1">
    <source>
        <dbReference type="PROSITE" id="PS50943"/>
    </source>
</evidence>
<dbReference type="SUPFAM" id="SSF47413">
    <property type="entry name" value="lambda repressor-like DNA-binding domains"/>
    <property type="match status" value="1"/>
</dbReference>
<dbReference type="CDD" id="cd00093">
    <property type="entry name" value="HTH_XRE"/>
    <property type="match status" value="1"/>
</dbReference>
<evidence type="ECO:0000313" key="2">
    <source>
        <dbReference type="EMBL" id="MBO0652540.1"/>
    </source>
</evidence>
<dbReference type="SMART" id="SM00530">
    <property type="entry name" value="HTH_XRE"/>
    <property type="match status" value="1"/>
</dbReference>
<accession>A0A939FMI7</accession>
<dbReference type="PROSITE" id="PS50943">
    <property type="entry name" value="HTH_CROC1"/>
    <property type="match status" value="1"/>
</dbReference>
<feature type="domain" description="HTH cro/C1-type" evidence="1">
    <location>
        <begin position="24"/>
        <end position="73"/>
    </location>
</feature>
<comment type="caution">
    <text evidence="2">The sequence shown here is derived from an EMBL/GenBank/DDBJ whole genome shotgun (WGS) entry which is preliminary data.</text>
</comment>
<dbReference type="EMBL" id="JAFMOF010000001">
    <property type="protein sequence ID" value="MBO0652540.1"/>
    <property type="molecule type" value="Genomic_DNA"/>
</dbReference>
<name>A0A939FMI7_9ACTN</name>
<dbReference type="InterPro" id="IPR001387">
    <property type="entry name" value="Cro/C1-type_HTH"/>
</dbReference>
<dbReference type="GO" id="GO:0003677">
    <property type="term" value="F:DNA binding"/>
    <property type="evidence" value="ECO:0007669"/>
    <property type="project" value="InterPro"/>
</dbReference>
<protein>
    <submittedName>
        <fullName evidence="2">Helix-turn-helix domain-containing protein</fullName>
    </submittedName>
</protein>
<reference evidence="2" key="1">
    <citation type="submission" date="2021-03" db="EMBL/GenBank/DDBJ databases">
        <title>Streptomyces strains.</title>
        <authorList>
            <person name="Lund M.B."/>
            <person name="Toerring T."/>
        </authorList>
    </citation>
    <scope>NUCLEOTIDE SEQUENCE</scope>
    <source>
        <strain evidence="2">JCM 4242</strain>
    </source>
</reference>
<sequence length="273" mass="30835">MSGDRQAETRSATMRMFGSQLMGWRKRAGVSREELAQEAGYSVELVKSVEQGRRKPQLPLIDAAELLCNAGGLLRDASEHIVQSKFPDWFEEFARYEAECASLGIYENHVIPGLFQTEEYARAVFRSNRPILDDDEVEEGVVARAERQQLLCRTPHAVINAVIEQVTLERWIGGKEVMRGQLRALLKLAERRNVDIQVMPTQRETHAGLSGPMYVLETQEQQRLVYFEGQKASVLTSDPKGVSELNMRYAILRSQALTPEDTVSLLEKTLGEL</sequence>
<dbReference type="Gene3D" id="1.10.260.40">
    <property type="entry name" value="lambda repressor-like DNA-binding domains"/>
    <property type="match status" value="1"/>
</dbReference>
<organism evidence="2 3">
    <name type="scientific">Streptomyces triculaminicus</name>
    <dbReference type="NCBI Taxonomy" id="2816232"/>
    <lineage>
        <taxon>Bacteria</taxon>
        <taxon>Bacillati</taxon>
        <taxon>Actinomycetota</taxon>
        <taxon>Actinomycetes</taxon>
        <taxon>Kitasatosporales</taxon>
        <taxon>Streptomycetaceae</taxon>
        <taxon>Streptomyces</taxon>
    </lineage>
</organism>
<proteinExistence type="predicted"/>
<dbReference type="Pfam" id="PF19054">
    <property type="entry name" value="DUF5753"/>
    <property type="match status" value="1"/>
</dbReference>
<dbReference type="Pfam" id="PF13560">
    <property type="entry name" value="HTH_31"/>
    <property type="match status" value="1"/>
</dbReference>
<keyword evidence="3" id="KW-1185">Reference proteome</keyword>
<dbReference type="Proteomes" id="UP000664781">
    <property type="component" value="Unassembled WGS sequence"/>
</dbReference>